<feature type="transmembrane region" description="Helical" evidence="7">
    <location>
        <begin position="212"/>
        <end position="234"/>
    </location>
</feature>
<evidence type="ECO:0000313" key="10">
    <source>
        <dbReference type="Proteomes" id="UP000185783"/>
    </source>
</evidence>
<feature type="transmembrane region" description="Helical" evidence="7">
    <location>
        <begin position="168"/>
        <end position="191"/>
    </location>
</feature>
<keyword evidence="5 7" id="KW-1133">Transmembrane helix</keyword>
<keyword evidence="7" id="KW-0813">Transport</keyword>
<comment type="caution">
    <text evidence="9">The sequence shown here is derived from an EMBL/GenBank/DDBJ whole genome shotgun (WGS) entry which is preliminary data.</text>
</comment>
<keyword evidence="3 7" id="KW-0997">Cell inner membrane</keyword>
<keyword evidence="10" id="KW-1185">Reference proteome</keyword>
<comment type="subcellular location">
    <subcellularLocation>
        <location evidence="1 7">Cell inner membrane</location>
        <topology evidence="1 7">Multi-pass membrane protein</topology>
    </subcellularLocation>
</comment>
<organism evidence="9 10">
    <name type="scientific">Pseudovibrio exalbescens</name>
    <dbReference type="NCBI Taxonomy" id="197461"/>
    <lineage>
        <taxon>Bacteria</taxon>
        <taxon>Pseudomonadati</taxon>
        <taxon>Pseudomonadota</taxon>
        <taxon>Alphaproteobacteria</taxon>
        <taxon>Hyphomicrobiales</taxon>
        <taxon>Stappiaceae</taxon>
        <taxon>Pseudovibrio</taxon>
    </lineage>
</organism>
<dbReference type="NCBIfam" id="TIGR00786">
    <property type="entry name" value="dctM"/>
    <property type="match status" value="1"/>
</dbReference>
<dbReference type="PIRSF" id="PIRSF006066">
    <property type="entry name" value="HI0050"/>
    <property type="match status" value="1"/>
</dbReference>
<comment type="similarity">
    <text evidence="7">Belongs to the TRAP transporter large permease family.</text>
</comment>
<evidence type="ECO:0000256" key="4">
    <source>
        <dbReference type="ARBA" id="ARBA00022692"/>
    </source>
</evidence>
<evidence type="ECO:0000256" key="3">
    <source>
        <dbReference type="ARBA" id="ARBA00022519"/>
    </source>
</evidence>
<proteinExistence type="inferred from homology"/>
<reference evidence="9 10" key="1">
    <citation type="submission" date="2016-03" db="EMBL/GenBank/DDBJ databases">
        <title>Genome sequence of Nesiotobacter sp. nov., a moderately halophilic alphaproteobacterium isolated from the Yellow Sea, China.</title>
        <authorList>
            <person name="Zhang G."/>
            <person name="Zhang R."/>
        </authorList>
    </citation>
    <scope>NUCLEOTIDE SEQUENCE [LARGE SCALE GENOMIC DNA]</scope>
    <source>
        <strain evidence="9 10">WB1-6</strain>
    </source>
</reference>
<comment type="subunit">
    <text evidence="7">The complex comprises the extracytoplasmic solute receptor protein and the two transmembrane proteins.</text>
</comment>
<keyword evidence="6 7" id="KW-0472">Membrane</keyword>
<dbReference type="RefSeq" id="WP_028480730.1">
    <property type="nucleotide sequence ID" value="NZ_LVVZ01000014.1"/>
</dbReference>
<dbReference type="Proteomes" id="UP000185783">
    <property type="component" value="Unassembled WGS sequence"/>
</dbReference>
<keyword evidence="2" id="KW-1003">Cell membrane</keyword>
<evidence type="ECO:0000256" key="5">
    <source>
        <dbReference type="ARBA" id="ARBA00022989"/>
    </source>
</evidence>
<gene>
    <name evidence="9" type="ORF">A3843_07590</name>
</gene>
<dbReference type="OrthoDB" id="9790209at2"/>
<dbReference type="AlphaFoldDB" id="A0A1U7JHU5"/>
<name>A0A1U7JHU5_9HYPH</name>
<evidence type="ECO:0000313" key="9">
    <source>
        <dbReference type="EMBL" id="OKL44264.1"/>
    </source>
</evidence>
<feature type="transmembrane region" description="Helical" evidence="7">
    <location>
        <begin position="6"/>
        <end position="30"/>
    </location>
</feature>
<evidence type="ECO:0000256" key="6">
    <source>
        <dbReference type="ARBA" id="ARBA00023136"/>
    </source>
</evidence>
<sequence length="426" mass="45797">MIFIPIVLAAVLLVLGFEMLLVLGLPTLAVKEMFYGHIPEAVFVQKLVGGINHTTLLAIPFFIFAAQLMGAGQIARRLTDFIQTLVGHTRGGMGHTTIGASMLFGSVSGSAPATVAAMGRMVYPRLRETGFSDKFSTGLIVSSAETALLIPPSITMIIYGWMTGTSVAQLFAGGLAIGLLLGLAFAVMVMWQAHRSPIKTYERTTWAERWTSLKRAGWALGMPVIILGGIYSGYVTPTEAAVTSVVYAIFVEMVVYRHLTIKDLFHLTEQSAIQTSVIFILLAFGGVLAFFVTLAQVPAFITGFLADINAGPIMFLMIINLCFLIAGMFIDPNSALILLVPPLYPVALSLGIDPIHFGMIVTLNISLGMITPPFGLDIFVASSTLHKPVATIISGVWPFVVTNLVVLGIVTYVPDISLFIPRLIFG</sequence>
<dbReference type="InterPro" id="IPR004681">
    <property type="entry name" value="TRAP_DctM"/>
</dbReference>
<dbReference type="EMBL" id="LVVZ01000014">
    <property type="protein sequence ID" value="OKL44264.1"/>
    <property type="molecule type" value="Genomic_DNA"/>
</dbReference>
<dbReference type="InterPro" id="IPR010656">
    <property type="entry name" value="DctM"/>
</dbReference>
<feature type="transmembrane region" description="Helical" evidence="7">
    <location>
        <begin position="343"/>
        <end position="370"/>
    </location>
</feature>
<feature type="transmembrane region" description="Helical" evidence="7">
    <location>
        <begin position="313"/>
        <end position="331"/>
    </location>
</feature>
<feature type="transmembrane region" description="Helical" evidence="7">
    <location>
        <begin position="51"/>
        <end position="75"/>
    </location>
</feature>
<keyword evidence="4 7" id="KW-0812">Transmembrane</keyword>
<comment type="function">
    <text evidence="7">Part of the tripartite ATP-independent periplasmic (TRAP) transport system.</text>
</comment>
<feature type="transmembrane region" description="Helical" evidence="7">
    <location>
        <begin position="95"/>
        <end position="118"/>
    </location>
</feature>
<feature type="transmembrane region" description="Helical" evidence="7">
    <location>
        <begin position="139"/>
        <end position="162"/>
    </location>
</feature>
<feature type="transmembrane region" description="Helical" evidence="7">
    <location>
        <begin position="277"/>
        <end position="301"/>
    </location>
</feature>
<evidence type="ECO:0000259" key="8">
    <source>
        <dbReference type="Pfam" id="PF06808"/>
    </source>
</evidence>
<dbReference type="STRING" id="197461.A3843_07590"/>
<accession>A0A1U7JHU5</accession>
<feature type="domain" description="TRAP C4-dicarboxylate transport system permease DctM subunit" evidence="8">
    <location>
        <begin position="7"/>
        <end position="415"/>
    </location>
</feature>
<feature type="transmembrane region" description="Helical" evidence="7">
    <location>
        <begin position="390"/>
        <end position="413"/>
    </location>
</feature>
<dbReference type="GO" id="GO:0005886">
    <property type="term" value="C:plasma membrane"/>
    <property type="evidence" value="ECO:0007669"/>
    <property type="project" value="UniProtKB-SubCell"/>
</dbReference>
<dbReference type="GO" id="GO:0022857">
    <property type="term" value="F:transmembrane transporter activity"/>
    <property type="evidence" value="ECO:0007669"/>
    <property type="project" value="UniProtKB-UniRule"/>
</dbReference>
<evidence type="ECO:0000256" key="7">
    <source>
        <dbReference type="RuleBase" id="RU369079"/>
    </source>
</evidence>
<feature type="transmembrane region" description="Helical" evidence="7">
    <location>
        <begin position="240"/>
        <end position="256"/>
    </location>
</feature>
<evidence type="ECO:0000256" key="2">
    <source>
        <dbReference type="ARBA" id="ARBA00022475"/>
    </source>
</evidence>
<dbReference type="PANTHER" id="PTHR33362">
    <property type="entry name" value="SIALIC ACID TRAP TRANSPORTER PERMEASE PROTEIN SIAT-RELATED"/>
    <property type="match status" value="1"/>
</dbReference>
<dbReference type="Pfam" id="PF06808">
    <property type="entry name" value="DctM"/>
    <property type="match status" value="1"/>
</dbReference>
<protein>
    <recommendedName>
        <fullName evidence="7">TRAP transporter large permease protein</fullName>
    </recommendedName>
</protein>
<evidence type="ECO:0000256" key="1">
    <source>
        <dbReference type="ARBA" id="ARBA00004429"/>
    </source>
</evidence>